<dbReference type="InterPro" id="IPR007627">
    <property type="entry name" value="RNA_pol_sigma70_r2"/>
</dbReference>
<protein>
    <submittedName>
        <fullName evidence="6">RNA polymerase sigma factor, sigma-70 family protein</fullName>
    </submittedName>
</protein>
<accession>A0A0C1UBM0</accession>
<dbReference type="GO" id="GO:0006352">
    <property type="term" value="P:DNA-templated transcription initiation"/>
    <property type="evidence" value="ECO:0007669"/>
    <property type="project" value="InterPro"/>
</dbReference>
<dbReference type="Gene3D" id="1.20.140.160">
    <property type="match status" value="1"/>
</dbReference>
<dbReference type="GO" id="GO:0016987">
    <property type="term" value="F:sigma factor activity"/>
    <property type="evidence" value="ECO:0007669"/>
    <property type="project" value="UniProtKB-KW"/>
</dbReference>
<proteinExistence type="predicted"/>
<dbReference type="SUPFAM" id="SSF88659">
    <property type="entry name" value="Sigma3 and sigma4 domains of RNA polymerase sigma factors"/>
    <property type="match status" value="1"/>
</dbReference>
<dbReference type="PANTHER" id="PTHR30603:SF17">
    <property type="entry name" value="RNA POLYMERASE SIGMA-G FACTOR"/>
    <property type="match status" value="1"/>
</dbReference>
<name>A0A0C1UBM0_9CLOT</name>
<keyword evidence="7" id="KW-1185">Reference proteome</keyword>
<dbReference type="GO" id="GO:0003677">
    <property type="term" value="F:DNA binding"/>
    <property type="evidence" value="ECO:0007669"/>
    <property type="project" value="UniProtKB-KW"/>
</dbReference>
<dbReference type="SUPFAM" id="SSF88946">
    <property type="entry name" value="Sigma2 domain of RNA polymerase sigma factors"/>
    <property type="match status" value="1"/>
</dbReference>
<organism evidence="6 7">
    <name type="scientific">Clostridium argentinense CDC 2741</name>
    <dbReference type="NCBI Taxonomy" id="1418104"/>
    <lineage>
        <taxon>Bacteria</taxon>
        <taxon>Bacillati</taxon>
        <taxon>Bacillota</taxon>
        <taxon>Clostridia</taxon>
        <taxon>Eubacteriales</taxon>
        <taxon>Clostridiaceae</taxon>
        <taxon>Clostridium</taxon>
    </lineage>
</organism>
<sequence length="250" mass="29193">MSMSKYHDHTLLRKAKLENSEQAKQELYFKYENLIFKMATAYKSCGIDFDDLVAEGTVGFFYAIERFDLERDVKFNTYAVNWIRERILDAIKKSYRKVGVPYSKLSTITKLKKLSRDADLLGLSEEEKKMYLIKNLKITEEKLDELNKINYSLSNIQSIDDEGAEVIINLRSPDVENEVLANDLKSILKKSFEILTEEEKFIITSLYFENKTLKDLVSPEIDLYTCSKLKKQALKKLKHHLSQKKVSDYL</sequence>
<dbReference type="Pfam" id="PF04542">
    <property type="entry name" value="Sigma70_r2"/>
    <property type="match status" value="1"/>
</dbReference>
<dbReference type="InterPro" id="IPR000943">
    <property type="entry name" value="RNA_pol_sigma70"/>
</dbReference>
<keyword evidence="4" id="KW-0804">Transcription</keyword>
<evidence type="ECO:0000313" key="6">
    <source>
        <dbReference type="EMBL" id="KIE44945.1"/>
    </source>
</evidence>
<keyword evidence="3" id="KW-0238">DNA-binding</keyword>
<gene>
    <name evidence="6" type="ORF">U732_32</name>
</gene>
<keyword evidence="2" id="KW-0731">Sigma factor</keyword>
<dbReference type="Gene3D" id="1.20.120.1810">
    <property type="match status" value="1"/>
</dbReference>
<evidence type="ECO:0000256" key="4">
    <source>
        <dbReference type="ARBA" id="ARBA00023163"/>
    </source>
</evidence>
<dbReference type="InterPro" id="IPR013324">
    <property type="entry name" value="RNA_pol_sigma_r3/r4-like"/>
</dbReference>
<keyword evidence="1" id="KW-0805">Transcription regulation</keyword>
<evidence type="ECO:0000256" key="1">
    <source>
        <dbReference type="ARBA" id="ARBA00023015"/>
    </source>
</evidence>
<dbReference type="AlphaFoldDB" id="A0A0C1UBM0"/>
<dbReference type="PANTHER" id="PTHR30603">
    <property type="entry name" value="RNA POLYMERASE SIGMA FACTOR RPO"/>
    <property type="match status" value="1"/>
</dbReference>
<dbReference type="PRINTS" id="PR00046">
    <property type="entry name" value="SIGMA70FCT"/>
</dbReference>
<dbReference type="InterPro" id="IPR013325">
    <property type="entry name" value="RNA_pol_sigma_r2"/>
</dbReference>
<dbReference type="NCBIfam" id="TIGR02937">
    <property type="entry name" value="sigma70-ECF"/>
    <property type="match status" value="1"/>
</dbReference>
<evidence type="ECO:0000313" key="7">
    <source>
        <dbReference type="Proteomes" id="UP000031366"/>
    </source>
</evidence>
<evidence type="ECO:0000259" key="5">
    <source>
        <dbReference type="Pfam" id="PF04542"/>
    </source>
</evidence>
<comment type="caution">
    <text evidence="6">The sequence shown here is derived from an EMBL/GenBank/DDBJ whole genome shotgun (WGS) entry which is preliminary data.</text>
</comment>
<feature type="domain" description="RNA polymerase sigma-70 region 2" evidence="5">
    <location>
        <begin position="28"/>
        <end position="95"/>
    </location>
</feature>
<dbReference type="InterPro" id="IPR014284">
    <property type="entry name" value="RNA_pol_sigma-70_dom"/>
</dbReference>
<evidence type="ECO:0000256" key="2">
    <source>
        <dbReference type="ARBA" id="ARBA00023082"/>
    </source>
</evidence>
<evidence type="ECO:0000256" key="3">
    <source>
        <dbReference type="ARBA" id="ARBA00023125"/>
    </source>
</evidence>
<dbReference type="EMBL" id="AYSO01000020">
    <property type="protein sequence ID" value="KIE44945.1"/>
    <property type="molecule type" value="Genomic_DNA"/>
</dbReference>
<dbReference type="InterPro" id="IPR050239">
    <property type="entry name" value="Sigma-70_RNA_pol_init_factors"/>
</dbReference>
<reference evidence="6 7" key="1">
    <citation type="journal article" date="2015" name="Infect. Genet. Evol.">
        <title>Genomic sequences of six botulinum neurotoxin-producing strains representing three clostridial species illustrate the mobility and diversity of botulinum neurotoxin genes.</title>
        <authorList>
            <person name="Smith T.J."/>
            <person name="Hill K.K."/>
            <person name="Xie G."/>
            <person name="Foley B.T."/>
            <person name="Williamson C.H."/>
            <person name="Foster J.T."/>
            <person name="Johnson S.L."/>
            <person name="Chertkov O."/>
            <person name="Teshima H."/>
            <person name="Gibbons H.S."/>
            <person name="Johnsky L.A."/>
            <person name="Karavis M.A."/>
            <person name="Smith L.A."/>
        </authorList>
    </citation>
    <scope>NUCLEOTIDE SEQUENCE [LARGE SCALE GENOMIC DNA]</scope>
    <source>
        <strain evidence="6 7">CDC 2741</strain>
    </source>
</reference>
<dbReference type="Proteomes" id="UP000031366">
    <property type="component" value="Unassembled WGS sequence"/>
</dbReference>